<dbReference type="GO" id="GO:0045785">
    <property type="term" value="P:positive regulation of cell adhesion"/>
    <property type="evidence" value="ECO:0007669"/>
    <property type="project" value="UniProtKB-ARBA"/>
</dbReference>
<evidence type="ECO:0000256" key="3">
    <source>
        <dbReference type="ARBA" id="ARBA00004236"/>
    </source>
</evidence>
<dbReference type="GO" id="GO:0022407">
    <property type="term" value="P:regulation of cell-cell adhesion"/>
    <property type="evidence" value="ECO:0007669"/>
    <property type="project" value="UniProtKB-ARBA"/>
</dbReference>
<evidence type="ECO:0000256" key="1">
    <source>
        <dbReference type="ARBA" id="ARBA00004123"/>
    </source>
</evidence>
<dbReference type="FunFam" id="1.25.10.10:FF:000135">
    <property type="entry name" value="Plakophilin 1"/>
    <property type="match status" value="1"/>
</dbReference>
<evidence type="ECO:0000256" key="16">
    <source>
        <dbReference type="ARBA" id="ARBA00023242"/>
    </source>
</evidence>
<comment type="subcellular location">
    <subcellularLocation>
        <location evidence="5">Cell junction</location>
        <location evidence="5">Desmosome</location>
    </subcellularLocation>
    <subcellularLocation>
        <location evidence="3">Cell membrane</location>
    </subcellularLocation>
    <subcellularLocation>
        <location evidence="2">Cytoplasm</location>
        <location evidence="2">Stress granule</location>
    </subcellularLocation>
    <subcellularLocation>
        <location evidence="4">Cytoplasm</location>
        <location evidence="4">Perinuclear region</location>
    </subcellularLocation>
    <subcellularLocation>
        <location evidence="1">Nucleus</location>
    </subcellularLocation>
</comment>
<evidence type="ECO:0000313" key="21">
    <source>
        <dbReference type="RefSeq" id="XP_033774904.1"/>
    </source>
</evidence>
<dbReference type="GO" id="GO:0030057">
    <property type="term" value="C:desmosome"/>
    <property type="evidence" value="ECO:0007669"/>
    <property type="project" value="UniProtKB-SubCell"/>
</dbReference>
<dbReference type="InParanoid" id="A0A6P8NV73"/>
<dbReference type="GO" id="GO:0098609">
    <property type="term" value="P:cell-cell adhesion"/>
    <property type="evidence" value="ECO:0007669"/>
    <property type="project" value="InterPro"/>
</dbReference>
<evidence type="ECO:0000256" key="11">
    <source>
        <dbReference type="ARBA" id="ARBA00022884"/>
    </source>
</evidence>
<dbReference type="GO" id="GO:0005634">
    <property type="term" value="C:nucleus"/>
    <property type="evidence" value="ECO:0007669"/>
    <property type="project" value="UniProtKB-SubCell"/>
</dbReference>
<keyword evidence="15" id="KW-0472">Membrane</keyword>
<evidence type="ECO:0000256" key="15">
    <source>
        <dbReference type="ARBA" id="ARBA00023136"/>
    </source>
</evidence>
<evidence type="ECO:0000256" key="6">
    <source>
        <dbReference type="ARBA" id="ARBA00005462"/>
    </source>
</evidence>
<evidence type="ECO:0000256" key="13">
    <source>
        <dbReference type="ARBA" id="ARBA00022949"/>
    </source>
</evidence>
<dbReference type="RefSeq" id="XP_033774904.1">
    <property type="nucleotide sequence ID" value="XM_033919013.1"/>
</dbReference>
<keyword evidence="14" id="KW-0238">DNA-binding</keyword>
<dbReference type="CTD" id="5317"/>
<evidence type="ECO:0000256" key="19">
    <source>
        <dbReference type="SAM" id="MobiDB-lite"/>
    </source>
</evidence>
<dbReference type="PANTHER" id="PTHR10372">
    <property type="entry name" value="PLAKOPHILLIN-RELATED"/>
    <property type="match status" value="1"/>
</dbReference>
<proteinExistence type="inferred from homology"/>
<evidence type="ECO:0000256" key="5">
    <source>
        <dbReference type="ARBA" id="ARBA00004568"/>
    </source>
</evidence>
<keyword evidence="16" id="KW-0539">Nucleus</keyword>
<dbReference type="Gene3D" id="1.25.10.10">
    <property type="entry name" value="Leucine-rich Repeat Variant"/>
    <property type="match status" value="1"/>
</dbReference>
<dbReference type="Pfam" id="PF00514">
    <property type="entry name" value="Arm"/>
    <property type="match status" value="1"/>
</dbReference>
<evidence type="ECO:0000256" key="10">
    <source>
        <dbReference type="ARBA" id="ARBA00022737"/>
    </source>
</evidence>
<evidence type="ECO:0000256" key="7">
    <source>
        <dbReference type="ARBA" id="ARBA00022475"/>
    </source>
</evidence>
<dbReference type="SMART" id="SM00185">
    <property type="entry name" value="ARM"/>
    <property type="match status" value="7"/>
</dbReference>
<keyword evidence="7" id="KW-1003">Cell membrane</keyword>
<feature type="region of interest" description="Disordered" evidence="19">
    <location>
        <begin position="171"/>
        <end position="198"/>
    </location>
</feature>
<dbReference type="GeneID" id="117347718"/>
<dbReference type="GO" id="GO:0001533">
    <property type="term" value="C:cornified envelope"/>
    <property type="evidence" value="ECO:0007669"/>
    <property type="project" value="UniProtKB-ARBA"/>
</dbReference>
<evidence type="ECO:0000313" key="20">
    <source>
        <dbReference type="Proteomes" id="UP000515159"/>
    </source>
</evidence>
<dbReference type="SUPFAM" id="SSF48371">
    <property type="entry name" value="ARM repeat"/>
    <property type="match status" value="1"/>
</dbReference>
<keyword evidence="12" id="KW-0130">Cell adhesion</keyword>
<dbReference type="FunCoup" id="A0A6P8NV73">
    <property type="interactions" value="214"/>
</dbReference>
<evidence type="ECO:0000256" key="18">
    <source>
        <dbReference type="PROSITE-ProRule" id="PRU00259"/>
    </source>
</evidence>
<dbReference type="KEGG" id="gsh:117347718"/>
<dbReference type="InterPro" id="IPR016024">
    <property type="entry name" value="ARM-type_fold"/>
</dbReference>
<keyword evidence="10" id="KW-0677">Repeat</keyword>
<name>A0A6P8NV73_GEOSA</name>
<feature type="compositionally biased region" description="Gly residues" evidence="19">
    <location>
        <begin position="183"/>
        <end position="193"/>
    </location>
</feature>
<feature type="region of interest" description="Disordered" evidence="19">
    <location>
        <begin position="210"/>
        <end position="231"/>
    </location>
</feature>
<comment type="similarity">
    <text evidence="6">Belongs to the beta-catenin family.</text>
</comment>
<evidence type="ECO:0000256" key="17">
    <source>
        <dbReference type="ARBA" id="ARBA00069717"/>
    </source>
</evidence>
<dbReference type="PROSITE" id="PS50176">
    <property type="entry name" value="ARM_REPEAT"/>
    <property type="match status" value="3"/>
</dbReference>
<dbReference type="OrthoDB" id="3245100at2759"/>
<dbReference type="AlphaFoldDB" id="A0A6P8NV73"/>
<feature type="compositionally biased region" description="Polar residues" evidence="19">
    <location>
        <begin position="220"/>
        <end position="229"/>
    </location>
</feature>
<evidence type="ECO:0000256" key="14">
    <source>
        <dbReference type="ARBA" id="ARBA00023125"/>
    </source>
</evidence>
<dbReference type="PANTHER" id="PTHR10372:SF3">
    <property type="entry name" value="PLAKOPHILIN-1"/>
    <property type="match status" value="1"/>
</dbReference>
<dbReference type="GO" id="GO:0010494">
    <property type="term" value="C:cytoplasmic stress granule"/>
    <property type="evidence" value="ECO:0007669"/>
    <property type="project" value="UniProtKB-SubCell"/>
</dbReference>
<dbReference type="GO" id="GO:0005912">
    <property type="term" value="C:adherens junction"/>
    <property type="evidence" value="ECO:0007669"/>
    <property type="project" value="TreeGrafter"/>
</dbReference>
<dbReference type="GO" id="GO:0003677">
    <property type="term" value="F:DNA binding"/>
    <property type="evidence" value="ECO:0007669"/>
    <property type="project" value="UniProtKB-KW"/>
</dbReference>
<keyword evidence="13" id="KW-0965">Cell junction</keyword>
<dbReference type="Proteomes" id="UP000515159">
    <property type="component" value="Chromosome 13"/>
</dbReference>
<dbReference type="GO" id="GO:0003723">
    <property type="term" value="F:RNA binding"/>
    <property type="evidence" value="ECO:0007669"/>
    <property type="project" value="UniProtKB-KW"/>
</dbReference>
<protein>
    <recommendedName>
        <fullName evidence="17">Plakophilin-1</fullName>
    </recommendedName>
</protein>
<accession>A0A6P8NV73</accession>
<dbReference type="InterPro" id="IPR000225">
    <property type="entry name" value="Armadillo"/>
</dbReference>
<feature type="repeat" description="ARM" evidence="18">
    <location>
        <begin position="327"/>
        <end position="369"/>
    </location>
</feature>
<evidence type="ECO:0000256" key="9">
    <source>
        <dbReference type="ARBA" id="ARBA00022553"/>
    </source>
</evidence>
<evidence type="ECO:0000256" key="12">
    <source>
        <dbReference type="ARBA" id="ARBA00022889"/>
    </source>
</evidence>
<feature type="repeat" description="ARM" evidence="18">
    <location>
        <begin position="618"/>
        <end position="650"/>
    </location>
</feature>
<dbReference type="InterPro" id="IPR028435">
    <property type="entry name" value="Plakophilin/d_Catenin"/>
</dbReference>
<dbReference type="GO" id="GO:1905477">
    <property type="term" value="P:positive regulation of protein localization to membrane"/>
    <property type="evidence" value="ECO:0007669"/>
    <property type="project" value="UniProtKB-ARBA"/>
</dbReference>
<evidence type="ECO:0000256" key="2">
    <source>
        <dbReference type="ARBA" id="ARBA00004210"/>
    </source>
</evidence>
<keyword evidence="20" id="KW-1185">Reference proteome</keyword>
<sequence>MLASPAPLKTALAYDVFQGQNDSSLAVPSDKLLLNRTSGDQRVKEQVMMTVRRQKPRSSQSSTLQSSTLNYNTRGSMYEGMNDNYNTGRTQFYSKQQVGNSSWGYPQQVFNGTLKKDTDNKRFSSYSQMENWSRQYKSLGSPTSPGSDFIYMQNLKNSRSEPDLTAEPRATLRKQSQLQAQRVGGGGGGGGGRTTQSRYSFYSNYSTQPSIQQKKRGFTPTRTPSSISGARQEVYGNGHTHMYNTMQKQESYSGTQYNTLQKPDIYGAANIPIRLDSKDEFDSGMPIDKAVELLSCQDEKYQISGAYNIQHACYQDENAKNRVCQLNGIEKLIFLLQSPNHNVQQAAAGALRNLVFKNTANKIETSRRGGIREAVHLLKRTTNPELQKQLTGLLWNLSSTDELKPELIREALPVLTDNVIIPYSGWSEHNTHSQRIGIDPEVFFNATGCLRNLSSADAGRQTMRNCKGLVDSLVHYGQTCVSNNQADDKSVENCTCILHNLSYHLDSEVPNKYTELTEKQNYMARNSETDKTSMGCFSNKSEKVQNNNFELPLPEEESNPKGANLLFHSNTIRMYLALLGLSRKDSIMEACAGALQNLTASKGLMSNGMSQIIGMKEKGLPQIARLLQSGNSDVVKTGTSLLSNLSRHPSLHKSMGNQILPDVARLLSQPVGSNTSNSEDILSSACYTMRNLVMADPQLGKQNLSGGLLNNIVNMCKNSNSPKAAEAARVFLSDMWSQKEFQGILKQQGLDKNMMGALTGSTLRNAISRAF</sequence>
<feature type="repeat" description="ARM" evidence="18">
    <location>
        <begin position="369"/>
        <end position="412"/>
    </location>
</feature>
<evidence type="ECO:0000256" key="4">
    <source>
        <dbReference type="ARBA" id="ARBA00004556"/>
    </source>
</evidence>
<dbReference type="InterPro" id="IPR011989">
    <property type="entry name" value="ARM-like"/>
</dbReference>
<evidence type="ECO:0000256" key="8">
    <source>
        <dbReference type="ARBA" id="ARBA00022490"/>
    </source>
</evidence>
<keyword evidence="11" id="KW-0694">RNA-binding</keyword>
<keyword evidence="9" id="KW-0597">Phosphoprotein</keyword>
<keyword evidence="8" id="KW-0963">Cytoplasm</keyword>
<organism evidence="20 21">
    <name type="scientific">Geotrypetes seraphini</name>
    <name type="common">Gaboon caecilian</name>
    <name type="synonym">Caecilia seraphini</name>
    <dbReference type="NCBI Taxonomy" id="260995"/>
    <lineage>
        <taxon>Eukaryota</taxon>
        <taxon>Metazoa</taxon>
        <taxon>Chordata</taxon>
        <taxon>Craniata</taxon>
        <taxon>Vertebrata</taxon>
        <taxon>Euteleostomi</taxon>
        <taxon>Amphibia</taxon>
        <taxon>Gymnophiona</taxon>
        <taxon>Geotrypetes</taxon>
    </lineage>
</organism>
<gene>
    <name evidence="21" type="primary">PKP1</name>
</gene>
<dbReference type="GO" id="GO:0048471">
    <property type="term" value="C:perinuclear region of cytoplasm"/>
    <property type="evidence" value="ECO:0007669"/>
    <property type="project" value="UniProtKB-SubCell"/>
</dbReference>
<reference evidence="21" key="1">
    <citation type="submission" date="2025-08" db="UniProtKB">
        <authorList>
            <consortium name="RefSeq"/>
        </authorList>
    </citation>
    <scope>IDENTIFICATION</scope>
</reference>